<dbReference type="Gene3D" id="3.30.420.40">
    <property type="match status" value="1"/>
</dbReference>
<reference evidence="4" key="3">
    <citation type="submission" date="2023-05" db="EMBL/GenBank/DDBJ databases">
        <authorList>
            <person name="Smith C.H."/>
        </authorList>
    </citation>
    <scope>NUCLEOTIDE SEQUENCE</scope>
    <source>
        <strain evidence="4">CHS0354</strain>
        <tissue evidence="4">Mantle</tissue>
    </source>
</reference>
<organism evidence="4 5">
    <name type="scientific">Potamilus streckersoni</name>
    <dbReference type="NCBI Taxonomy" id="2493646"/>
    <lineage>
        <taxon>Eukaryota</taxon>
        <taxon>Metazoa</taxon>
        <taxon>Spiralia</taxon>
        <taxon>Lophotrochozoa</taxon>
        <taxon>Mollusca</taxon>
        <taxon>Bivalvia</taxon>
        <taxon>Autobranchia</taxon>
        <taxon>Heteroconchia</taxon>
        <taxon>Palaeoheterodonta</taxon>
        <taxon>Unionida</taxon>
        <taxon>Unionoidea</taxon>
        <taxon>Unionidae</taxon>
        <taxon>Ambleminae</taxon>
        <taxon>Lampsilini</taxon>
        <taxon>Potamilus</taxon>
    </lineage>
</organism>
<dbReference type="CDD" id="cd10229">
    <property type="entry name" value="ASKHA_NBD_HSP70_HSPA12"/>
    <property type="match status" value="1"/>
</dbReference>
<accession>A0AAE0TH58</accession>
<dbReference type="Pfam" id="PF00012">
    <property type="entry name" value="HSP70"/>
    <property type="match status" value="1"/>
</dbReference>
<name>A0AAE0TH58_9BIVA</name>
<gene>
    <name evidence="4" type="ORF">CHS0354_029731</name>
</gene>
<dbReference type="InterPro" id="IPR013126">
    <property type="entry name" value="Hsp_70_fam"/>
</dbReference>
<reference evidence="4" key="1">
    <citation type="journal article" date="2021" name="Genome Biol. Evol.">
        <title>A High-Quality Reference Genome for a Parasitic Bivalve with Doubly Uniparental Inheritance (Bivalvia: Unionida).</title>
        <authorList>
            <person name="Smith C.H."/>
        </authorList>
    </citation>
    <scope>NUCLEOTIDE SEQUENCE</scope>
    <source>
        <strain evidence="4">CHS0354</strain>
    </source>
</reference>
<dbReference type="SUPFAM" id="SSF53067">
    <property type="entry name" value="Actin-like ATPase domain"/>
    <property type="match status" value="2"/>
</dbReference>
<keyword evidence="5" id="KW-1185">Reference proteome</keyword>
<keyword evidence="2" id="KW-0547">Nucleotide-binding</keyword>
<reference evidence="4" key="2">
    <citation type="journal article" date="2021" name="Genome Biol. Evol.">
        <title>Developing a high-quality reference genome for a parasitic bivalve with doubly uniparental inheritance (Bivalvia: Unionida).</title>
        <authorList>
            <person name="Smith C.H."/>
        </authorList>
    </citation>
    <scope>NUCLEOTIDE SEQUENCE</scope>
    <source>
        <strain evidence="4">CHS0354</strain>
        <tissue evidence="4">Mantle</tissue>
    </source>
</reference>
<sequence length="585" mass="64936">MAIRGADALLVVAIDFGTTYSGYAFQFKHDFANDPTKISAPQAWNGGKKNLMSLKTPTVLLLNEKKEIDSFGFEAETNYANLCMDGNNENYYYFRRFKMKLQDGEGLKKTSMIEDETGKKMAAIDVFSLSIRSLKEHMTQMLEKQGTGVKDTEIHWVLTVPAIWSDSAKQFMREAAEKAGIPSGQLKIALEPEAASLFCQYLPVEKLNSQGGNVHFSSAPPGTKYMVLDLGGGTADMTIHEKLQGDGLREVSKASGGPWGGTEVDVAFYNLLISIVGGPAMQKFRRTQVYDNLDLLREFESAKRNISMGTKDTINIKLPASLNEICQEMNENDFQTCVAESVHSKSLTVISDKIRLHPDLMRGLFHKVTANIVGHVKSMLSQGAGKDVTLILMVGGFSESPLIQDVMRGEFHNKNGLKVIIPKDAGISIVNGAVIFGRLPERIQSRILRHTYGVKVTPEFKDGQHPESKKFYVDGKARCQDVFSPFITMDTEVKRGHQVNEAYCTTVEFQSEVKLAVYTSQEKAPKFITDPGCKFLGNLNIIIPNPTKEERSVVAAFIFGDTEMKVIAKEKDNKIPFVTAFKMTE</sequence>
<evidence type="ECO:0000256" key="3">
    <source>
        <dbReference type="ARBA" id="ARBA00022840"/>
    </source>
</evidence>
<dbReference type="GO" id="GO:0140662">
    <property type="term" value="F:ATP-dependent protein folding chaperone"/>
    <property type="evidence" value="ECO:0007669"/>
    <property type="project" value="InterPro"/>
</dbReference>
<evidence type="ECO:0000313" key="4">
    <source>
        <dbReference type="EMBL" id="KAK3610272.1"/>
    </source>
</evidence>
<dbReference type="PANTHER" id="PTHR14187">
    <property type="entry name" value="ALPHA KINASE/ELONGATION FACTOR 2 KINASE"/>
    <property type="match status" value="1"/>
</dbReference>
<dbReference type="Proteomes" id="UP001195483">
    <property type="component" value="Unassembled WGS sequence"/>
</dbReference>
<evidence type="ECO:0000313" key="5">
    <source>
        <dbReference type="Proteomes" id="UP001195483"/>
    </source>
</evidence>
<evidence type="ECO:0000256" key="2">
    <source>
        <dbReference type="ARBA" id="ARBA00022741"/>
    </source>
</evidence>
<dbReference type="EMBL" id="JAEAOA010001777">
    <property type="protein sequence ID" value="KAK3610272.1"/>
    <property type="molecule type" value="Genomic_DNA"/>
</dbReference>
<proteinExistence type="inferred from homology"/>
<comment type="similarity">
    <text evidence="1">Belongs to the heat shock protein 70 family.</text>
</comment>
<dbReference type="GO" id="GO:0005524">
    <property type="term" value="F:ATP binding"/>
    <property type="evidence" value="ECO:0007669"/>
    <property type="project" value="UniProtKB-KW"/>
</dbReference>
<protein>
    <submittedName>
        <fullName evidence="4">Uncharacterized protein</fullName>
    </submittedName>
</protein>
<dbReference type="PANTHER" id="PTHR14187:SF46">
    <property type="entry name" value="HEAT SHOCK 70 KDA PROTEIN 12A"/>
    <property type="match status" value="1"/>
</dbReference>
<keyword evidence="3" id="KW-0067">ATP-binding</keyword>
<dbReference type="InterPro" id="IPR043129">
    <property type="entry name" value="ATPase_NBD"/>
</dbReference>
<dbReference type="AlphaFoldDB" id="A0AAE0TH58"/>
<evidence type="ECO:0000256" key="1">
    <source>
        <dbReference type="ARBA" id="ARBA00007381"/>
    </source>
</evidence>
<comment type="caution">
    <text evidence="4">The sequence shown here is derived from an EMBL/GenBank/DDBJ whole genome shotgun (WGS) entry which is preliminary data.</text>
</comment>